<evidence type="ECO:0000313" key="2">
    <source>
        <dbReference type="Proteomes" id="UP001279410"/>
    </source>
</evidence>
<proteinExistence type="predicted"/>
<accession>A0AAD3ME86</accession>
<reference evidence="1" key="1">
    <citation type="submission" date="2022-08" db="EMBL/GenBank/DDBJ databases">
        <title>Genome sequencing of akame (Lates japonicus).</title>
        <authorList>
            <person name="Hashiguchi Y."/>
            <person name="Takahashi H."/>
        </authorList>
    </citation>
    <scope>NUCLEOTIDE SEQUENCE</scope>
    <source>
        <strain evidence="1">Kochi</strain>
    </source>
</reference>
<organism evidence="1 2">
    <name type="scientific">Lates japonicus</name>
    <name type="common">Japanese lates</name>
    <dbReference type="NCBI Taxonomy" id="270547"/>
    <lineage>
        <taxon>Eukaryota</taxon>
        <taxon>Metazoa</taxon>
        <taxon>Chordata</taxon>
        <taxon>Craniata</taxon>
        <taxon>Vertebrata</taxon>
        <taxon>Euteleostomi</taxon>
        <taxon>Actinopterygii</taxon>
        <taxon>Neopterygii</taxon>
        <taxon>Teleostei</taxon>
        <taxon>Neoteleostei</taxon>
        <taxon>Acanthomorphata</taxon>
        <taxon>Carangaria</taxon>
        <taxon>Carangaria incertae sedis</taxon>
        <taxon>Centropomidae</taxon>
        <taxon>Lates</taxon>
    </lineage>
</organism>
<protein>
    <submittedName>
        <fullName evidence="1">Ovochymase-2-like protein</fullName>
    </submittedName>
</protein>
<evidence type="ECO:0000313" key="1">
    <source>
        <dbReference type="EMBL" id="GLD52297.1"/>
    </source>
</evidence>
<dbReference type="Proteomes" id="UP001279410">
    <property type="component" value="Unassembled WGS sequence"/>
</dbReference>
<sequence length="306" mass="34337">MRIVLVCCISGESQCLRRKGPTHFTSFDLVLRVCGDFVQVSMAEPAPLQWTAQYIFSKPAFLRCWCRVAQRMEKPSKAHTPGPWCLCREIQVVLWYARTTSGGPWEVHGIWLWRAKDLTGTGGTVSSIGFTLAATAAKLGCRWNIQVPEGKLVTSVSIISLWRESQMCINNKVSLSDKQEVWVVLWLCPSSHHCPWQHGVIRFIVTEPISSRVFGGYWTMMLSNKSQLYLLRLLNRGIILRSSSPICLPKPGAVMPAETTLLCHPDEAEKVICSPVSEKLNRAALPVVDFKPAVNLPYWWDTSGPP</sequence>
<keyword evidence="2" id="KW-1185">Reference proteome</keyword>
<comment type="caution">
    <text evidence="1">The sequence shown here is derived from an EMBL/GenBank/DDBJ whole genome shotgun (WGS) entry which is preliminary data.</text>
</comment>
<dbReference type="AlphaFoldDB" id="A0AAD3ME86"/>
<name>A0AAD3ME86_LATJO</name>
<dbReference type="EMBL" id="BRZM01000013">
    <property type="protein sequence ID" value="GLD52297.1"/>
    <property type="molecule type" value="Genomic_DNA"/>
</dbReference>
<gene>
    <name evidence="1" type="ORF">AKAME5_000522400</name>
</gene>